<accession>G4CIL6</accession>
<dbReference type="PATRIC" id="fig|1032488.3.peg.1377"/>
<dbReference type="InterPro" id="IPR007401">
    <property type="entry name" value="DUF454"/>
</dbReference>
<keyword evidence="1" id="KW-0472">Membrane</keyword>
<dbReference type="OrthoDB" id="9816293at2"/>
<dbReference type="PANTHER" id="PTHR35813">
    <property type="entry name" value="INNER MEMBRANE PROTEIN YBAN"/>
    <property type="match status" value="1"/>
</dbReference>
<dbReference type="Proteomes" id="UP000003019">
    <property type="component" value="Unassembled WGS sequence"/>
</dbReference>
<organism evidence="2 3">
    <name type="scientific">Neisseria shayeganii 871</name>
    <dbReference type="NCBI Taxonomy" id="1032488"/>
    <lineage>
        <taxon>Bacteria</taxon>
        <taxon>Pseudomonadati</taxon>
        <taxon>Pseudomonadota</taxon>
        <taxon>Betaproteobacteria</taxon>
        <taxon>Neisseriales</taxon>
        <taxon>Neisseriaceae</taxon>
        <taxon>Neisseria</taxon>
    </lineage>
</organism>
<feature type="transmembrane region" description="Helical" evidence="1">
    <location>
        <begin position="97"/>
        <end position="115"/>
    </location>
</feature>
<dbReference type="PANTHER" id="PTHR35813:SF1">
    <property type="entry name" value="INNER MEMBRANE PROTEIN YBAN"/>
    <property type="match status" value="1"/>
</dbReference>
<dbReference type="HOGENOM" id="CLU_113299_2_1_4"/>
<dbReference type="EMBL" id="AGAY01000053">
    <property type="protein sequence ID" value="EGY52321.1"/>
    <property type="molecule type" value="Genomic_DNA"/>
</dbReference>
<gene>
    <name evidence="2" type="ORF">HMPREF9371_1455</name>
</gene>
<dbReference type="Pfam" id="PF04304">
    <property type="entry name" value="DUF454"/>
    <property type="match status" value="1"/>
</dbReference>
<dbReference type="AlphaFoldDB" id="G4CIL6"/>
<dbReference type="GO" id="GO:0005886">
    <property type="term" value="C:plasma membrane"/>
    <property type="evidence" value="ECO:0007669"/>
    <property type="project" value="TreeGrafter"/>
</dbReference>
<evidence type="ECO:0000313" key="2">
    <source>
        <dbReference type="EMBL" id="EGY52321.1"/>
    </source>
</evidence>
<keyword evidence="3" id="KW-1185">Reference proteome</keyword>
<protein>
    <submittedName>
        <fullName evidence="2">Membrane protein</fullName>
    </submittedName>
</protein>
<evidence type="ECO:0000313" key="3">
    <source>
        <dbReference type="Proteomes" id="UP000003019"/>
    </source>
</evidence>
<evidence type="ECO:0000256" key="1">
    <source>
        <dbReference type="SAM" id="Phobius"/>
    </source>
</evidence>
<reference evidence="2 3" key="1">
    <citation type="submission" date="2011-05" db="EMBL/GenBank/DDBJ databases">
        <authorList>
            <person name="Muzny D."/>
            <person name="Qin X."/>
            <person name="Deng J."/>
            <person name="Jiang H."/>
            <person name="Liu Y."/>
            <person name="Qu J."/>
            <person name="Song X.-Z."/>
            <person name="Zhang L."/>
            <person name="Thornton R."/>
            <person name="Coyle M."/>
            <person name="Francisco L."/>
            <person name="Jackson L."/>
            <person name="Javaid M."/>
            <person name="Korchina V."/>
            <person name="Kovar C."/>
            <person name="Mata R."/>
            <person name="Mathew T."/>
            <person name="Ngo R."/>
            <person name="Nguyen L."/>
            <person name="Nguyen N."/>
            <person name="Okwuonu G."/>
            <person name="Ongeri F."/>
            <person name="Pham C."/>
            <person name="Simmons D."/>
            <person name="Wilczek-Boney K."/>
            <person name="Hale W."/>
            <person name="Jakkamsetti A."/>
            <person name="Pham P."/>
            <person name="Ruth R."/>
            <person name="San Lucas F."/>
            <person name="Warren J."/>
            <person name="Zhang J."/>
            <person name="Zhao Z."/>
            <person name="Zhou C."/>
            <person name="Zhu D."/>
            <person name="Lee S."/>
            <person name="Bess C."/>
            <person name="Blankenburg K."/>
            <person name="Forbes L."/>
            <person name="Fu Q."/>
            <person name="Gubbala S."/>
            <person name="Hirani K."/>
            <person name="Jayaseelan J.C."/>
            <person name="Lara F."/>
            <person name="Munidasa M."/>
            <person name="Palculict T."/>
            <person name="Patil S."/>
            <person name="Pu L.-L."/>
            <person name="Saada N."/>
            <person name="Tang L."/>
            <person name="Weissenberger G."/>
            <person name="Zhu Y."/>
            <person name="Hemphill L."/>
            <person name="Shang Y."/>
            <person name="Youmans B."/>
            <person name="Ayvaz T."/>
            <person name="Ross M."/>
            <person name="Santibanez J."/>
            <person name="Aqrawi P."/>
            <person name="Gross S."/>
            <person name="Joshi V."/>
            <person name="Fowler G."/>
            <person name="Nazareth L."/>
            <person name="Reid J."/>
            <person name="Worley K."/>
            <person name="Petrosino J."/>
            <person name="Highlander S."/>
            <person name="Gibbs R."/>
        </authorList>
    </citation>
    <scope>NUCLEOTIDE SEQUENCE [LARGE SCALE GENOMIC DNA]</scope>
    <source>
        <strain evidence="2 3">871</strain>
    </source>
</reference>
<name>G4CIL6_9NEIS</name>
<keyword evidence="1" id="KW-1133">Transmembrane helix</keyword>
<dbReference type="STRING" id="1032488.HMPREF9371_1455"/>
<keyword evidence="1" id="KW-0812">Transmembrane</keyword>
<comment type="caution">
    <text evidence="2">The sequence shown here is derived from an EMBL/GenBank/DDBJ whole genome shotgun (WGS) entry which is preliminary data.</text>
</comment>
<sequence>MIVRALLWVAGALALLTGIVGIFLPLLPTTPLVLLAAACWARASPRFHRWLHQHHYFGPMVQDWEERRAVPRRGKYLAAVMMTISCSWMFYAFPERWWAAAITSVICFCVAVWLWRLPDA</sequence>
<proteinExistence type="predicted"/>
<feature type="transmembrane region" description="Helical" evidence="1">
    <location>
        <begin position="6"/>
        <end position="39"/>
    </location>
</feature>
<dbReference type="PIRSF" id="PIRSF016789">
    <property type="entry name" value="DUF454"/>
    <property type="match status" value="1"/>
</dbReference>